<dbReference type="Proteomes" id="UP001197114">
    <property type="component" value="Unassembled WGS sequence"/>
</dbReference>
<dbReference type="PROSITE" id="PS50975">
    <property type="entry name" value="ATP_GRASP"/>
    <property type="match status" value="1"/>
</dbReference>
<dbReference type="PANTHER" id="PTHR43585">
    <property type="entry name" value="FUMIPYRROLE BIOSYNTHESIS PROTEIN C"/>
    <property type="match status" value="1"/>
</dbReference>
<dbReference type="Gene3D" id="3.30.470.20">
    <property type="entry name" value="ATP-grasp fold, B domain"/>
    <property type="match status" value="1"/>
</dbReference>
<dbReference type="InterPro" id="IPR052032">
    <property type="entry name" value="ATP-dep_AA_Ligase"/>
</dbReference>
<dbReference type="InterPro" id="IPR011761">
    <property type="entry name" value="ATP-grasp"/>
</dbReference>
<evidence type="ECO:0000256" key="3">
    <source>
        <dbReference type="ARBA" id="ARBA00022840"/>
    </source>
</evidence>
<reference evidence="6 7" key="1">
    <citation type="submission" date="2019-11" db="EMBL/GenBank/DDBJ databases">
        <authorList>
            <person name="Ay H."/>
        </authorList>
    </citation>
    <scope>NUCLEOTIDE SEQUENCE [LARGE SCALE GENOMIC DNA]</scope>
    <source>
        <strain evidence="6 7">BG9H</strain>
    </source>
</reference>
<dbReference type="InterPro" id="IPR040570">
    <property type="entry name" value="LAL_C2"/>
</dbReference>
<evidence type="ECO:0000313" key="6">
    <source>
        <dbReference type="EMBL" id="MBW5420222.1"/>
    </source>
</evidence>
<keyword evidence="2 4" id="KW-0547">Nucleotide-binding</keyword>
<keyword evidence="1" id="KW-0436">Ligase</keyword>
<proteinExistence type="predicted"/>
<evidence type="ECO:0000256" key="4">
    <source>
        <dbReference type="PROSITE-ProRule" id="PRU00409"/>
    </source>
</evidence>
<gene>
    <name evidence="6" type="ORF">GKQ77_01385</name>
</gene>
<feature type="domain" description="ATP-grasp" evidence="5">
    <location>
        <begin position="121"/>
        <end position="320"/>
    </location>
</feature>
<keyword evidence="3 4" id="KW-0067">ATP-binding</keyword>
<protein>
    <submittedName>
        <fullName evidence="6">ATP-grasp domain-containing protein</fullName>
    </submittedName>
</protein>
<sequence length="419" mass="44793">MPEATLLVMGSTASTPWGRDQIRRLSTQARQRGLRLLGADTQDNLAAAGSEQPPMDETVSLDVHDVRACRAWAADNRGRIVAAATIRELSVLPTAWVARDLGLVGNDPEAVLRIRRKDECRQRLRQAGFPQPLTAECHDVREAERFLRETGTGPWVVKPRDGLAGIGVTVVNGSDDLAGAVAKFDTLPAAMKPLGRPHSFLVETYVEGDEYSAEGVVTGGRPQVLALTRKGKGEGFVETSHRMPAGLDPATDAAAREAVERALTTVGITHGVFHVEFWVTASGIVLGELHDRGGGDFIHALVEHVRPGLTLYGMLLDDLLGRPPQPVPPATRAACAQFVLAPPGRLRSVHGWDEVAAHPSVIASHLQLAVGDTVPEAADSYTRPAVFVVGTDSPKDLDDLVSSLSARVVFETVKQEGSG</sequence>
<evidence type="ECO:0000313" key="7">
    <source>
        <dbReference type="Proteomes" id="UP001197114"/>
    </source>
</evidence>
<dbReference type="RefSeq" id="WP_219686726.1">
    <property type="nucleotide sequence ID" value="NZ_WMBF01000005.1"/>
</dbReference>
<evidence type="ECO:0000259" key="5">
    <source>
        <dbReference type="PROSITE" id="PS50975"/>
    </source>
</evidence>
<organism evidence="6 7">
    <name type="scientific">Streptomyces anatolicus</name>
    <dbReference type="NCBI Taxonomy" id="2675858"/>
    <lineage>
        <taxon>Bacteria</taxon>
        <taxon>Bacillati</taxon>
        <taxon>Actinomycetota</taxon>
        <taxon>Actinomycetes</taxon>
        <taxon>Kitasatosporales</taxon>
        <taxon>Streptomycetaceae</taxon>
        <taxon>Streptomyces</taxon>
    </lineage>
</organism>
<comment type="caution">
    <text evidence="6">The sequence shown here is derived from an EMBL/GenBank/DDBJ whole genome shotgun (WGS) entry which is preliminary data.</text>
</comment>
<dbReference type="EMBL" id="WMBF01000005">
    <property type="protein sequence ID" value="MBW5420222.1"/>
    <property type="molecule type" value="Genomic_DNA"/>
</dbReference>
<dbReference type="PANTHER" id="PTHR43585:SF2">
    <property type="entry name" value="ATP-GRASP ENZYME FSQD"/>
    <property type="match status" value="1"/>
</dbReference>
<evidence type="ECO:0000256" key="2">
    <source>
        <dbReference type="ARBA" id="ARBA00022741"/>
    </source>
</evidence>
<name>A0ABS6YI11_9ACTN</name>
<keyword evidence="7" id="KW-1185">Reference proteome</keyword>
<accession>A0ABS6YI11</accession>
<dbReference type="Pfam" id="PF13535">
    <property type="entry name" value="ATP-grasp_4"/>
    <property type="match status" value="1"/>
</dbReference>
<evidence type="ECO:0000256" key="1">
    <source>
        <dbReference type="ARBA" id="ARBA00022598"/>
    </source>
</evidence>
<dbReference type="Pfam" id="PF18603">
    <property type="entry name" value="LAL_C2"/>
    <property type="match status" value="1"/>
</dbReference>
<dbReference type="SUPFAM" id="SSF56059">
    <property type="entry name" value="Glutathione synthetase ATP-binding domain-like"/>
    <property type="match status" value="1"/>
</dbReference>